<name>A0A2T0MWI9_9ACTN</name>
<comment type="caution">
    <text evidence="9">The sequence shown here is derived from an EMBL/GenBank/DDBJ whole genome shotgun (WGS) entry which is preliminary data.</text>
</comment>
<feature type="domain" description="PDGLE" evidence="8">
    <location>
        <begin position="242"/>
        <end position="327"/>
    </location>
</feature>
<dbReference type="Gene3D" id="1.10.1760.20">
    <property type="match status" value="1"/>
</dbReference>
<protein>
    <submittedName>
        <fullName evidence="9">Cobalt/nickel transport system permease protein</fullName>
    </submittedName>
</protein>
<dbReference type="Pfam" id="PF01891">
    <property type="entry name" value="CbiM"/>
    <property type="match status" value="1"/>
</dbReference>
<keyword evidence="3" id="KW-1003">Cell membrane</keyword>
<dbReference type="PANTHER" id="PTHR34229:SF1">
    <property type="entry name" value="METAL TRANSPORT PROTEIN HI_1621-RELATED"/>
    <property type="match status" value="1"/>
</dbReference>
<evidence type="ECO:0000256" key="3">
    <source>
        <dbReference type="ARBA" id="ARBA00022475"/>
    </source>
</evidence>
<dbReference type="EMBL" id="PVNG01000011">
    <property type="protein sequence ID" value="PRX63322.1"/>
    <property type="molecule type" value="Genomic_DNA"/>
</dbReference>
<gene>
    <name evidence="9" type="ORF">B0I32_111318</name>
</gene>
<comment type="subcellular location">
    <subcellularLocation>
        <location evidence="1">Cell membrane</location>
        <topology evidence="1">Multi-pass membrane protein</topology>
    </subcellularLocation>
</comment>
<evidence type="ECO:0000313" key="10">
    <source>
        <dbReference type="Proteomes" id="UP000238312"/>
    </source>
</evidence>
<evidence type="ECO:0000256" key="5">
    <source>
        <dbReference type="ARBA" id="ARBA00022989"/>
    </source>
</evidence>
<feature type="transmembrane region" description="Helical" evidence="7">
    <location>
        <begin position="6"/>
        <end position="28"/>
    </location>
</feature>
<sequence>MHVPDGFFNAATSVSAGVVAAAGVAVCLRGARRELDDRTAPMAGLVAAFIFAVQMLNFPVAAGTSGHLLGGALAAILVGPYTGVLCMAVVLLVQGVFFADGGLTALGVNITIMGIVTVLVGWGVFRLVTGLARGKVVIAAFLAALISVPASALVFTLLFWIGGTAPIEIGAVAAAMGGVHLLIGLGEALITAATVGAVLAVRPDLVYGARGLARPLVLRGAEGESTTVGEPEPVAATRSLKPFLLGGVGVTLVLAGLVSFFASSSPDGLEAVAENEGFIERSSDHLFGGWALADYGDVGGIPVGVAGIIGVGLVLLIAGAVAYAARRRNEIKV</sequence>
<dbReference type="Proteomes" id="UP000238312">
    <property type="component" value="Unassembled WGS sequence"/>
</dbReference>
<keyword evidence="2" id="KW-0813">Transport</keyword>
<dbReference type="RefSeq" id="WP_106244244.1">
    <property type="nucleotide sequence ID" value="NZ_PVNG01000011.1"/>
</dbReference>
<feature type="transmembrane region" description="Helical" evidence="7">
    <location>
        <begin position="105"/>
        <end position="125"/>
    </location>
</feature>
<evidence type="ECO:0000256" key="2">
    <source>
        <dbReference type="ARBA" id="ARBA00022448"/>
    </source>
</evidence>
<keyword evidence="5 7" id="KW-1133">Transmembrane helix</keyword>
<dbReference type="PANTHER" id="PTHR34229">
    <property type="entry name" value="METAL TRANSPORT PROTEIN HI_1621-RELATED"/>
    <property type="match status" value="1"/>
</dbReference>
<feature type="transmembrane region" description="Helical" evidence="7">
    <location>
        <begin position="243"/>
        <end position="262"/>
    </location>
</feature>
<evidence type="ECO:0000256" key="4">
    <source>
        <dbReference type="ARBA" id="ARBA00022692"/>
    </source>
</evidence>
<proteinExistence type="predicted"/>
<reference evidence="9 10" key="1">
    <citation type="submission" date="2018-03" db="EMBL/GenBank/DDBJ databases">
        <title>Genomic Encyclopedia of Type Strains, Phase III (KMG-III): the genomes of soil and plant-associated and newly described type strains.</title>
        <authorList>
            <person name="Whitman W."/>
        </authorList>
    </citation>
    <scope>NUCLEOTIDE SEQUENCE [LARGE SCALE GENOMIC DNA]</scope>
    <source>
        <strain evidence="9 10">CGMCC 4.7104</strain>
    </source>
</reference>
<dbReference type="AlphaFoldDB" id="A0A2T0MWI9"/>
<keyword evidence="6 7" id="KW-0472">Membrane</keyword>
<dbReference type="InterPro" id="IPR002751">
    <property type="entry name" value="CbiM/NikMN"/>
</dbReference>
<organism evidence="9 10">
    <name type="scientific">Nonomuraea fuscirosea</name>
    <dbReference type="NCBI Taxonomy" id="1291556"/>
    <lineage>
        <taxon>Bacteria</taxon>
        <taxon>Bacillati</taxon>
        <taxon>Actinomycetota</taxon>
        <taxon>Actinomycetes</taxon>
        <taxon>Streptosporangiales</taxon>
        <taxon>Streptosporangiaceae</taxon>
        <taxon>Nonomuraea</taxon>
    </lineage>
</organism>
<feature type="transmembrane region" description="Helical" evidence="7">
    <location>
        <begin position="301"/>
        <end position="325"/>
    </location>
</feature>
<accession>A0A2T0MWI9</accession>
<feature type="transmembrane region" description="Helical" evidence="7">
    <location>
        <begin position="40"/>
        <end position="62"/>
    </location>
</feature>
<evidence type="ECO:0000256" key="7">
    <source>
        <dbReference type="SAM" id="Phobius"/>
    </source>
</evidence>
<evidence type="ECO:0000313" key="9">
    <source>
        <dbReference type="EMBL" id="PRX63322.1"/>
    </source>
</evidence>
<dbReference type="GO" id="GO:0000041">
    <property type="term" value="P:transition metal ion transport"/>
    <property type="evidence" value="ECO:0007669"/>
    <property type="project" value="InterPro"/>
</dbReference>
<dbReference type="InterPro" id="IPR025937">
    <property type="entry name" value="PDGLE_dom"/>
</dbReference>
<evidence type="ECO:0000256" key="1">
    <source>
        <dbReference type="ARBA" id="ARBA00004651"/>
    </source>
</evidence>
<keyword evidence="10" id="KW-1185">Reference proteome</keyword>
<keyword evidence="4 7" id="KW-0812">Transmembrane</keyword>
<dbReference type="OrthoDB" id="5395048at2"/>
<evidence type="ECO:0000256" key="6">
    <source>
        <dbReference type="ARBA" id="ARBA00023136"/>
    </source>
</evidence>
<feature type="transmembrane region" description="Helical" evidence="7">
    <location>
        <begin position="68"/>
        <end position="93"/>
    </location>
</feature>
<evidence type="ECO:0000259" key="8">
    <source>
        <dbReference type="Pfam" id="PF13190"/>
    </source>
</evidence>
<feature type="transmembrane region" description="Helical" evidence="7">
    <location>
        <begin position="137"/>
        <end position="161"/>
    </location>
</feature>
<dbReference type="GO" id="GO:0005886">
    <property type="term" value="C:plasma membrane"/>
    <property type="evidence" value="ECO:0007669"/>
    <property type="project" value="UniProtKB-SubCell"/>
</dbReference>
<dbReference type="Pfam" id="PF13190">
    <property type="entry name" value="PDGLE"/>
    <property type="match status" value="1"/>
</dbReference>